<reference evidence="1 2" key="1">
    <citation type="journal article" date="2024" name="Genome Biol. Evol.">
        <title>Chromosome-level genome assembly of the viviparous eelpout Zoarces viviparus.</title>
        <authorList>
            <person name="Fuhrmann N."/>
            <person name="Brasseur M.V."/>
            <person name="Bakowski C.E."/>
            <person name="Podsiadlowski L."/>
            <person name="Prost S."/>
            <person name="Krehenwinkel H."/>
            <person name="Mayer C."/>
        </authorList>
    </citation>
    <scope>NUCLEOTIDE SEQUENCE [LARGE SCALE GENOMIC DNA]</scope>
    <source>
        <strain evidence="1">NO-MEL_2022_Ind0_liver</strain>
    </source>
</reference>
<gene>
    <name evidence="1" type="ORF">VZT92_016749</name>
</gene>
<dbReference type="EMBL" id="JBCEZU010000144">
    <property type="protein sequence ID" value="KAK9525227.1"/>
    <property type="molecule type" value="Genomic_DNA"/>
</dbReference>
<proteinExistence type="predicted"/>
<evidence type="ECO:0000313" key="1">
    <source>
        <dbReference type="EMBL" id="KAK9525227.1"/>
    </source>
</evidence>
<keyword evidence="2" id="KW-1185">Reference proteome</keyword>
<organism evidence="1 2">
    <name type="scientific">Zoarces viviparus</name>
    <name type="common">Viviparous eelpout</name>
    <name type="synonym">Blennius viviparus</name>
    <dbReference type="NCBI Taxonomy" id="48416"/>
    <lineage>
        <taxon>Eukaryota</taxon>
        <taxon>Metazoa</taxon>
        <taxon>Chordata</taxon>
        <taxon>Craniata</taxon>
        <taxon>Vertebrata</taxon>
        <taxon>Euteleostomi</taxon>
        <taxon>Actinopterygii</taxon>
        <taxon>Neopterygii</taxon>
        <taxon>Teleostei</taxon>
        <taxon>Neoteleostei</taxon>
        <taxon>Acanthomorphata</taxon>
        <taxon>Eupercaria</taxon>
        <taxon>Perciformes</taxon>
        <taxon>Cottioidei</taxon>
        <taxon>Zoarcales</taxon>
        <taxon>Zoarcidae</taxon>
        <taxon>Zoarcinae</taxon>
        <taxon>Zoarces</taxon>
    </lineage>
</organism>
<dbReference type="AlphaFoldDB" id="A0AAW1ESK0"/>
<sequence>MTYSRLEDSIRSLKSELQNKNKLLVDLMSVASTQAKHISHIQSSALGASEIGSQAAISDTATTLPWSGVGSLCTAAAEYTQSEEPGLDVIPPGPGAANAAGISVTGANTLEPLPLQLDTRWVDGGIQISGAGAQFYTI</sequence>
<dbReference type="Proteomes" id="UP001488805">
    <property type="component" value="Unassembled WGS sequence"/>
</dbReference>
<evidence type="ECO:0000313" key="2">
    <source>
        <dbReference type="Proteomes" id="UP001488805"/>
    </source>
</evidence>
<name>A0AAW1ESK0_ZOAVI</name>
<comment type="caution">
    <text evidence="1">The sequence shown here is derived from an EMBL/GenBank/DDBJ whole genome shotgun (WGS) entry which is preliminary data.</text>
</comment>
<protein>
    <submittedName>
        <fullName evidence="1">Uncharacterized protein</fullName>
    </submittedName>
</protein>
<accession>A0AAW1ESK0</accession>